<proteinExistence type="predicted"/>
<comment type="caution">
    <text evidence="2">The sequence shown here is derived from an EMBL/GenBank/DDBJ whole genome shotgun (WGS) entry which is preliminary data.</text>
</comment>
<evidence type="ECO:0000256" key="1">
    <source>
        <dbReference type="SAM" id="MobiDB-lite"/>
    </source>
</evidence>
<dbReference type="Proteomes" id="UP001620405">
    <property type="component" value="Unassembled WGS sequence"/>
</dbReference>
<dbReference type="RefSeq" id="WP_284396298.1">
    <property type="nucleotide sequence ID" value="NZ_BSNQ01000003.1"/>
</dbReference>
<keyword evidence="3" id="KW-1185">Reference proteome</keyword>
<organism evidence="2 3">
    <name type="scientific">Dyella lipolytica</name>
    <dbReference type="NCBI Taxonomy" id="1867835"/>
    <lineage>
        <taxon>Bacteria</taxon>
        <taxon>Pseudomonadati</taxon>
        <taxon>Pseudomonadota</taxon>
        <taxon>Gammaproteobacteria</taxon>
        <taxon>Lysobacterales</taxon>
        <taxon>Rhodanobacteraceae</taxon>
        <taxon>Dyella</taxon>
    </lineage>
</organism>
<dbReference type="EMBL" id="JADIKG010000013">
    <property type="protein sequence ID" value="MFK2874885.1"/>
    <property type="molecule type" value="Genomic_DNA"/>
</dbReference>
<reference evidence="2 3" key="1">
    <citation type="submission" date="2020-10" db="EMBL/GenBank/DDBJ databases">
        <title>Phylogeny of dyella-like bacteria.</title>
        <authorList>
            <person name="Fu J."/>
        </authorList>
    </citation>
    <scope>NUCLEOTIDE SEQUENCE [LARGE SCALE GENOMIC DNA]</scope>
    <source>
        <strain evidence="2 3">DHOB07</strain>
    </source>
</reference>
<feature type="compositionally biased region" description="Polar residues" evidence="1">
    <location>
        <begin position="1"/>
        <end position="15"/>
    </location>
</feature>
<gene>
    <name evidence="2" type="ORF">ISP13_15175</name>
</gene>
<accession>A0ABW8IXY1</accession>
<evidence type="ECO:0000313" key="2">
    <source>
        <dbReference type="EMBL" id="MFK2874885.1"/>
    </source>
</evidence>
<protein>
    <submittedName>
        <fullName evidence="2">Uncharacterized protein</fullName>
    </submittedName>
</protein>
<name>A0ABW8IXY1_9GAMM</name>
<sequence length="116" mass="12964">MSTLRTPDTNTSTRPARTASPPSVRKNQAAVHIDIDRLSLHGYTQPQQQRFMQAFETALSQLAVDRKEWSLLTPRHIADVTPVRPRPGTTPEAAARQLARQLFGLLDQQELGRSHG</sequence>
<feature type="region of interest" description="Disordered" evidence="1">
    <location>
        <begin position="1"/>
        <end position="27"/>
    </location>
</feature>
<evidence type="ECO:0000313" key="3">
    <source>
        <dbReference type="Proteomes" id="UP001620405"/>
    </source>
</evidence>